<keyword evidence="7 11" id="KW-0804">Transcription</keyword>
<dbReference type="RefSeq" id="XP_027203658.1">
    <property type="nucleotide sequence ID" value="XM_027347857.1"/>
</dbReference>
<feature type="compositionally biased region" description="Basic residues" evidence="12">
    <location>
        <begin position="11"/>
        <end position="20"/>
    </location>
</feature>
<keyword evidence="2 11" id="KW-0479">Metal-binding</keyword>
<dbReference type="InterPro" id="IPR013088">
    <property type="entry name" value="Znf_NHR/GATA"/>
</dbReference>
<feature type="domain" description="NR LBD" evidence="14">
    <location>
        <begin position="330"/>
        <end position="547"/>
    </location>
</feature>
<proteinExistence type="inferred from homology"/>
<dbReference type="FunFam" id="3.30.50.10:FF:000005">
    <property type="entry name" value="Retinoic acid receptor RXR-alpha"/>
    <property type="match status" value="1"/>
</dbReference>
<organism evidence="15 16">
    <name type="scientific">Dermatophagoides pteronyssinus</name>
    <name type="common">European house dust mite</name>
    <dbReference type="NCBI Taxonomy" id="6956"/>
    <lineage>
        <taxon>Eukaryota</taxon>
        <taxon>Metazoa</taxon>
        <taxon>Ecdysozoa</taxon>
        <taxon>Arthropoda</taxon>
        <taxon>Chelicerata</taxon>
        <taxon>Arachnida</taxon>
        <taxon>Acari</taxon>
        <taxon>Acariformes</taxon>
        <taxon>Sarcoptiformes</taxon>
        <taxon>Astigmata</taxon>
        <taxon>Psoroptidia</taxon>
        <taxon>Analgoidea</taxon>
        <taxon>Pyroglyphidae</taxon>
        <taxon>Dermatophagoidinae</taxon>
        <taxon>Dermatophagoides</taxon>
    </lineage>
</organism>
<dbReference type="FunFam" id="1.10.565.10:FF:000052">
    <property type="entry name" value="Ultraspiracle nuclear receptor"/>
    <property type="match status" value="1"/>
</dbReference>
<protein>
    <recommendedName>
        <fullName evidence="10">Nuclear receptor subfamily 2 group B member 4</fullName>
    </recommendedName>
</protein>
<evidence type="ECO:0000259" key="14">
    <source>
        <dbReference type="PROSITE" id="PS51843"/>
    </source>
</evidence>
<comment type="similarity">
    <text evidence="1">Belongs to the nuclear hormone receptor family. NR2 subfamily.</text>
</comment>
<dbReference type="GO" id="GO:0008270">
    <property type="term" value="F:zinc ion binding"/>
    <property type="evidence" value="ECO:0007669"/>
    <property type="project" value="UniProtKB-KW"/>
</dbReference>
<evidence type="ECO:0000256" key="7">
    <source>
        <dbReference type="ARBA" id="ARBA00023163"/>
    </source>
</evidence>
<dbReference type="GO" id="GO:0043565">
    <property type="term" value="F:sequence-specific DNA binding"/>
    <property type="evidence" value="ECO:0007669"/>
    <property type="project" value="InterPro"/>
</dbReference>
<feature type="region of interest" description="Disordered" evidence="12">
    <location>
        <begin position="1"/>
        <end position="28"/>
    </location>
</feature>
<keyword evidence="3 11" id="KW-0863">Zinc-finger</keyword>
<dbReference type="InterPro" id="IPR001723">
    <property type="entry name" value="Nuclear_hrmn_rcpt"/>
</dbReference>
<dbReference type="GO" id="GO:0003707">
    <property type="term" value="F:nuclear steroid receptor activity"/>
    <property type="evidence" value="ECO:0007669"/>
    <property type="project" value="InterPro"/>
</dbReference>
<keyword evidence="5 11" id="KW-0805">Transcription regulation</keyword>
<dbReference type="PRINTS" id="PR00398">
    <property type="entry name" value="STRDHORMONER"/>
</dbReference>
<evidence type="ECO:0000256" key="10">
    <source>
        <dbReference type="ARBA" id="ARBA00078913"/>
    </source>
</evidence>
<sequence length="552" mass="62475">MMMTNSYGYPHHPHPHGHGHGHPDTTFPAMFYHHHHRHPYHHHHHHQQQHSIETNSTQFYMQNFNHNDHYQQQQQQSHQSQSETSSSISNWFNSTNSLYPLNFNCKSSLSSSAANGIITTTNGSGPNSVVSSIGSISPSSSSTNVFSPYPSTSSTTTTTVTTIPVTSSSSSSAQSNSLFPASSSSSTSMNNMSSSSTTATSSTSTTTTTTPTPISTSPQLNNGSYPPNHPLSGSKHLCAICGDRASGKHYGVYSCEGCKGFFKRTVRKDLFYACREERNCIIDKKQRNRCQYCRYQKCLQMGMKREAVQEERQRTKEKNDNEVESTSNYNHDLLLQQIREAEMRIDIKLRKERIMDITDAVKQQVAQLFEWARMIPHFMELQVDDQVLLMKSGWNELLIAEFAHRSIEADKVLVLSNGFYINEQAAKSTGIGEVFQRVLTELVSKMREMQMDKTEIGCLRSVVLFNSEMKNLKSVSNVEQYRDKVYASLEEHCKTHYPNQPGRFAKLLLRLPPLRSIGLKCVNHLFVKQLGLLNRNIDDYILENLESPSINQ</sequence>
<dbReference type="InterPro" id="IPR050274">
    <property type="entry name" value="Nuclear_hormone_rcpt_NR2"/>
</dbReference>
<dbReference type="AlphaFoldDB" id="A0A6P6YDW1"/>
<dbReference type="PRINTS" id="PR00545">
    <property type="entry name" value="RETINOIDXR"/>
</dbReference>
<dbReference type="InterPro" id="IPR000536">
    <property type="entry name" value="Nucl_hrmn_rcpt_lig-bd"/>
</dbReference>
<dbReference type="SUPFAM" id="SSF57716">
    <property type="entry name" value="Glucocorticoid receptor-like (DNA-binding domain)"/>
    <property type="match status" value="1"/>
</dbReference>
<evidence type="ECO:0000256" key="3">
    <source>
        <dbReference type="ARBA" id="ARBA00022771"/>
    </source>
</evidence>
<dbReference type="InterPro" id="IPR035500">
    <property type="entry name" value="NHR-like_dom_sf"/>
</dbReference>
<dbReference type="SMART" id="SM00430">
    <property type="entry name" value="HOLI"/>
    <property type="match status" value="1"/>
</dbReference>
<evidence type="ECO:0000256" key="2">
    <source>
        <dbReference type="ARBA" id="ARBA00022723"/>
    </source>
</evidence>
<dbReference type="PROSITE" id="PS00031">
    <property type="entry name" value="NUCLEAR_REC_DBD_1"/>
    <property type="match status" value="1"/>
</dbReference>
<dbReference type="Gene3D" id="3.30.50.10">
    <property type="entry name" value="Erythroid Transcription Factor GATA-1, subunit A"/>
    <property type="match status" value="1"/>
</dbReference>
<feature type="region of interest" description="Disordered" evidence="12">
    <location>
        <begin position="69"/>
        <end position="88"/>
    </location>
</feature>
<keyword evidence="6 11" id="KW-0238">DNA-binding</keyword>
<dbReference type="GO" id="GO:0005634">
    <property type="term" value="C:nucleus"/>
    <property type="evidence" value="ECO:0007669"/>
    <property type="project" value="UniProtKB-SubCell"/>
</dbReference>
<dbReference type="OrthoDB" id="5873264at2759"/>
<keyword evidence="9 11" id="KW-0539">Nucleus</keyword>
<dbReference type="PANTHER" id="PTHR24083">
    <property type="entry name" value="NUCLEAR HORMONE RECEPTOR"/>
    <property type="match status" value="1"/>
</dbReference>
<name>A0A6P6YDW1_DERPT</name>
<feature type="compositionally biased region" description="Low complexity" evidence="12">
    <location>
        <begin position="121"/>
        <end position="218"/>
    </location>
</feature>
<dbReference type="CDD" id="cd06956">
    <property type="entry name" value="NR_DBD_RXR"/>
    <property type="match status" value="1"/>
</dbReference>
<dbReference type="Gene3D" id="1.10.565.10">
    <property type="entry name" value="Retinoid X Receptor"/>
    <property type="match status" value="1"/>
</dbReference>
<evidence type="ECO:0000313" key="15">
    <source>
        <dbReference type="Proteomes" id="UP000515146"/>
    </source>
</evidence>
<keyword evidence="4 11" id="KW-0862">Zinc</keyword>
<evidence type="ECO:0000256" key="6">
    <source>
        <dbReference type="ARBA" id="ARBA00023125"/>
    </source>
</evidence>
<dbReference type="PRINTS" id="PR00047">
    <property type="entry name" value="STROIDFINGER"/>
</dbReference>
<evidence type="ECO:0000259" key="13">
    <source>
        <dbReference type="PROSITE" id="PS51030"/>
    </source>
</evidence>
<evidence type="ECO:0000313" key="16">
    <source>
        <dbReference type="RefSeq" id="XP_027203658.1"/>
    </source>
</evidence>
<dbReference type="Proteomes" id="UP000515146">
    <property type="component" value="Unplaced"/>
</dbReference>
<gene>
    <name evidence="16" type="primary">LOC113797476</name>
</gene>
<dbReference type="SMART" id="SM00399">
    <property type="entry name" value="ZnF_C4"/>
    <property type="match status" value="1"/>
</dbReference>
<dbReference type="SUPFAM" id="SSF48508">
    <property type="entry name" value="Nuclear receptor ligand-binding domain"/>
    <property type="match status" value="1"/>
</dbReference>
<feature type="domain" description="Nuclear receptor" evidence="13">
    <location>
        <begin position="235"/>
        <end position="310"/>
    </location>
</feature>
<evidence type="ECO:0000256" key="5">
    <source>
        <dbReference type="ARBA" id="ARBA00023015"/>
    </source>
</evidence>
<dbReference type="PROSITE" id="PS51843">
    <property type="entry name" value="NR_LBD"/>
    <property type="match status" value="1"/>
</dbReference>
<evidence type="ECO:0000256" key="1">
    <source>
        <dbReference type="ARBA" id="ARBA00006421"/>
    </source>
</evidence>
<evidence type="ECO:0000256" key="11">
    <source>
        <dbReference type="RuleBase" id="RU004334"/>
    </source>
</evidence>
<evidence type="ECO:0000256" key="9">
    <source>
        <dbReference type="ARBA" id="ARBA00023242"/>
    </source>
</evidence>
<comment type="subcellular location">
    <subcellularLocation>
        <location evidence="11">Nucleus</location>
    </subcellularLocation>
</comment>
<dbReference type="PROSITE" id="PS51030">
    <property type="entry name" value="NUCLEAR_REC_DBD_2"/>
    <property type="match status" value="1"/>
</dbReference>
<dbReference type="Pfam" id="PF00104">
    <property type="entry name" value="Hormone_recep"/>
    <property type="match status" value="1"/>
</dbReference>
<reference evidence="16" key="1">
    <citation type="submission" date="2025-08" db="UniProtKB">
        <authorList>
            <consortium name="RefSeq"/>
        </authorList>
    </citation>
    <scope>IDENTIFICATION</scope>
    <source>
        <strain evidence="16">Airmid</strain>
    </source>
</reference>
<dbReference type="InterPro" id="IPR001628">
    <property type="entry name" value="Znf_hrmn_rcpt"/>
</dbReference>
<feature type="region of interest" description="Disordered" evidence="12">
    <location>
        <begin position="120"/>
        <end position="228"/>
    </location>
</feature>
<dbReference type="InterPro" id="IPR000003">
    <property type="entry name" value="Retinoid-X_rcpt/HNF4"/>
</dbReference>
<evidence type="ECO:0000256" key="8">
    <source>
        <dbReference type="ARBA" id="ARBA00023170"/>
    </source>
</evidence>
<feature type="compositionally biased region" description="Low complexity" evidence="12">
    <location>
        <begin position="71"/>
        <end position="88"/>
    </location>
</feature>
<evidence type="ECO:0000256" key="12">
    <source>
        <dbReference type="SAM" id="MobiDB-lite"/>
    </source>
</evidence>
<accession>A0A6P6YDW1</accession>
<keyword evidence="15" id="KW-1185">Reference proteome</keyword>
<keyword evidence="8 11" id="KW-0675">Receptor</keyword>
<dbReference type="Pfam" id="PF00105">
    <property type="entry name" value="zf-C4"/>
    <property type="match status" value="1"/>
</dbReference>
<evidence type="ECO:0000256" key="4">
    <source>
        <dbReference type="ARBA" id="ARBA00022833"/>
    </source>
</evidence>